<gene>
    <name evidence="2" type="ORF">E3T51_02980</name>
</gene>
<name>A0A4R9BT30_9MICO</name>
<evidence type="ECO:0000256" key="1">
    <source>
        <dbReference type="SAM" id="Phobius"/>
    </source>
</evidence>
<dbReference type="AlphaFoldDB" id="A0A4R9BT30"/>
<feature type="transmembrane region" description="Helical" evidence="1">
    <location>
        <begin position="109"/>
        <end position="126"/>
    </location>
</feature>
<sequence>MKKSYKAAAILLIVQGGLMEFGVFIGVIPLLLLGVEQGIISEHFSFIVPYLQENLYLMMVMSGVFGALRLIGAIGILRDRLWGVALSVINCVVTMALMIFLLPAGILDGIFSGTALILILTAYFGTRTISGDGRPSVVIHAPARVEQHR</sequence>
<dbReference type="Proteomes" id="UP000297626">
    <property type="component" value="Unassembled WGS sequence"/>
</dbReference>
<evidence type="ECO:0000313" key="2">
    <source>
        <dbReference type="EMBL" id="TFD90458.1"/>
    </source>
</evidence>
<evidence type="ECO:0000313" key="3">
    <source>
        <dbReference type="Proteomes" id="UP000297626"/>
    </source>
</evidence>
<organism evidence="2 3">
    <name type="scientific">Cryobacterium serini</name>
    <dbReference type="NCBI Taxonomy" id="1259201"/>
    <lineage>
        <taxon>Bacteria</taxon>
        <taxon>Bacillati</taxon>
        <taxon>Actinomycetota</taxon>
        <taxon>Actinomycetes</taxon>
        <taxon>Micrococcales</taxon>
        <taxon>Microbacteriaceae</taxon>
        <taxon>Cryobacterium</taxon>
    </lineage>
</organism>
<keyword evidence="1" id="KW-0472">Membrane</keyword>
<protein>
    <recommendedName>
        <fullName evidence="4">DUF2127 domain-containing protein</fullName>
    </recommendedName>
</protein>
<dbReference type="EMBL" id="SOHN01000007">
    <property type="protein sequence ID" value="TFD90458.1"/>
    <property type="molecule type" value="Genomic_DNA"/>
</dbReference>
<accession>A0A4R9BT30</accession>
<keyword evidence="1" id="KW-1133">Transmembrane helix</keyword>
<feature type="transmembrane region" description="Helical" evidence="1">
    <location>
        <begin position="84"/>
        <end position="103"/>
    </location>
</feature>
<evidence type="ECO:0008006" key="4">
    <source>
        <dbReference type="Google" id="ProtNLM"/>
    </source>
</evidence>
<comment type="caution">
    <text evidence="2">The sequence shown here is derived from an EMBL/GenBank/DDBJ whole genome shotgun (WGS) entry which is preliminary data.</text>
</comment>
<proteinExistence type="predicted"/>
<keyword evidence="3" id="KW-1185">Reference proteome</keyword>
<dbReference type="RefSeq" id="WP_134527314.1">
    <property type="nucleotide sequence ID" value="NZ_SOHN01000007.1"/>
</dbReference>
<feature type="transmembrane region" description="Helical" evidence="1">
    <location>
        <begin position="7"/>
        <end position="35"/>
    </location>
</feature>
<reference evidence="2 3" key="1">
    <citation type="submission" date="2019-03" db="EMBL/GenBank/DDBJ databases">
        <title>Genomics of glacier-inhabiting Cryobacterium strains.</title>
        <authorList>
            <person name="Liu Q."/>
            <person name="Xin Y.-H."/>
        </authorList>
    </citation>
    <scope>NUCLEOTIDE SEQUENCE [LARGE SCALE GENOMIC DNA]</scope>
    <source>
        <strain evidence="2 3">Sr54</strain>
    </source>
</reference>
<feature type="transmembrane region" description="Helical" evidence="1">
    <location>
        <begin position="55"/>
        <end position="77"/>
    </location>
</feature>
<keyword evidence="1" id="KW-0812">Transmembrane</keyword>